<gene>
    <name evidence="1" type="ordered locus">Gura_2756</name>
</gene>
<proteinExistence type="predicted"/>
<dbReference type="Proteomes" id="UP000006695">
    <property type="component" value="Chromosome"/>
</dbReference>
<evidence type="ECO:0000313" key="2">
    <source>
        <dbReference type="Proteomes" id="UP000006695"/>
    </source>
</evidence>
<dbReference type="STRING" id="351605.Gura_2756"/>
<accession>A5G562</accession>
<name>A5G562_GEOUR</name>
<evidence type="ECO:0000313" key="1">
    <source>
        <dbReference type="EMBL" id="ABQ26930.1"/>
    </source>
</evidence>
<dbReference type="KEGG" id="gur:Gura_2756"/>
<dbReference type="AlphaFoldDB" id="A5G562"/>
<dbReference type="HOGENOM" id="CLU_414915_0_0_7"/>
<dbReference type="EMBL" id="CP000698">
    <property type="protein sequence ID" value="ABQ26930.1"/>
    <property type="molecule type" value="Genomic_DNA"/>
</dbReference>
<organism evidence="1 2">
    <name type="scientific">Geotalea uraniireducens (strain Rf4)</name>
    <name type="common">Geobacter uraniireducens</name>
    <dbReference type="NCBI Taxonomy" id="351605"/>
    <lineage>
        <taxon>Bacteria</taxon>
        <taxon>Pseudomonadati</taxon>
        <taxon>Thermodesulfobacteriota</taxon>
        <taxon>Desulfuromonadia</taxon>
        <taxon>Geobacterales</taxon>
        <taxon>Geobacteraceae</taxon>
        <taxon>Geotalea</taxon>
    </lineage>
</organism>
<keyword evidence="2" id="KW-1185">Reference proteome</keyword>
<protein>
    <submittedName>
        <fullName evidence="1">Uncharacterized protein</fullName>
    </submittedName>
</protein>
<reference evidence="1 2" key="1">
    <citation type="submission" date="2007-05" db="EMBL/GenBank/DDBJ databases">
        <title>Complete sequence of Geobacter uraniireducens Rf4.</title>
        <authorList>
            <consortium name="US DOE Joint Genome Institute"/>
            <person name="Copeland A."/>
            <person name="Lucas S."/>
            <person name="Lapidus A."/>
            <person name="Barry K."/>
            <person name="Detter J.C."/>
            <person name="Glavina del Rio T."/>
            <person name="Hammon N."/>
            <person name="Israni S."/>
            <person name="Dalin E."/>
            <person name="Tice H."/>
            <person name="Pitluck S."/>
            <person name="Chertkov O."/>
            <person name="Brettin T."/>
            <person name="Bruce D."/>
            <person name="Han C."/>
            <person name="Schmutz J."/>
            <person name="Larimer F."/>
            <person name="Land M."/>
            <person name="Hauser L."/>
            <person name="Kyrpides N."/>
            <person name="Mikhailova N."/>
            <person name="Shelobolina E."/>
            <person name="Aklujkar M."/>
            <person name="Lovley D."/>
            <person name="Richardson P."/>
        </authorList>
    </citation>
    <scope>NUCLEOTIDE SEQUENCE [LARGE SCALE GENOMIC DNA]</scope>
    <source>
        <strain evidence="1 2">Rf4</strain>
    </source>
</reference>
<sequence length="661" mass="75169">MRLKKILWHTGIILILTMPDVAMSQQRGLILLGELQQSVDFIYDYNGKRASYANSRDFSLTEHRFEEKYHFDIPYGIYSHRLLKGHLSADFSLNQEMFSASGTSPGSGSAVNFQYSIDGILLDRKPFPVSFFSNSSRNHVQREFSGGYDLLTDSNGVGLSIKNRFLPMKAYYSVINSKTSGQYQDRTQDTENISMSMSNKIRDISQTDAAIFHSENRSALIGGADSARFTSSEYSVRNRLNWAGQKKELNSSYKLHDSSGLIDNTYSIWVENFNMALGKAMDAGLEYENTHNRSMGQREISNFGGAWLQHRLFQSLTTRLAFQIRQNDINSGSENDIGGSFNISYQKRLPQRSNLKLNFSQRVDVIDSKRDGNTALVIDEPLTARYFEQNILINRNVVTDSIIVRSADPAKSSIRYTLGMDYWVEQIGTQTRLIFLSSPTINDGDNLFVTYSYLLNPSIKYATYSRSIGGYISFLDGRYRLFGDFNDMNQDLLAGRDDVIRLSSQHSYRFGFDSKQESVSFGAQYLNYDSREDKHQTMEGFAGHDRGFARGLLSLYMKDTYTMYDVNPFAGSSSTAYSENLLKLGMLYRKVLFGMADMKLKTDYANSRGGSVSRDLISVSLNMQMVVRNVIITLLSQMNWQDLGSNSTRDEQVRLELTRFF</sequence>